<accession>A0A840DPR1</accession>
<feature type="region of interest" description="Disordered" evidence="1">
    <location>
        <begin position="80"/>
        <end position="117"/>
    </location>
</feature>
<keyword evidence="2" id="KW-1133">Transmembrane helix</keyword>
<keyword evidence="2" id="KW-0472">Membrane</keyword>
<feature type="compositionally biased region" description="Low complexity" evidence="1">
    <location>
        <begin position="82"/>
        <end position="105"/>
    </location>
</feature>
<evidence type="ECO:0000256" key="1">
    <source>
        <dbReference type="SAM" id="MobiDB-lite"/>
    </source>
</evidence>
<dbReference type="EMBL" id="JACIFD010000013">
    <property type="protein sequence ID" value="MBB4071988.1"/>
    <property type="molecule type" value="Genomic_DNA"/>
</dbReference>
<protein>
    <submittedName>
        <fullName evidence="3">Uncharacterized protein</fullName>
    </submittedName>
</protein>
<keyword evidence="2" id="KW-0812">Transmembrane</keyword>
<proteinExistence type="predicted"/>
<gene>
    <name evidence="3" type="ORF">F5897_001311</name>
</gene>
<keyword evidence="4" id="KW-1185">Reference proteome</keyword>
<sequence length="117" mass="12126">MTVLLHTALQAELVLNGVLRLQPNPGVPELDPDTVTSGPLGFAIIALSALAVIGLSFPLVRTLRRISYREQIRAEIAEELAARNTGTDATDGTGTVSGAAATDGANAEPQNPERPAA</sequence>
<reference evidence="3" key="1">
    <citation type="submission" date="2020-08" db="EMBL/GenBank/DDBJ databases">
        <title>Sequencing the genomes of 1000 actinobacteria strains.</title>
        <authorList>
            <person name="Klenk H.-P."/>
        </authorList>
    </citation>
    <scope>NUCLEOTIDE SEQUENCE [LARGE SCALE GENOMIC DNA]</scope>
    <source>
        <strain evidence="3">DSM 27064</strain>
    </source>
</reference>
<feature type="transmembrane region" description="Helical" evidence="2">
    <location>
        <begin position="40"/>
        <end position="60"/>
    </location>
</feature>
<comment type="caution">
    <text evidence="3">The sequence shown here is derived from an EMBL/GenBank/DDBJ whole genome shotgun (WGS) entry which is preliminary data.</text>
</comment>
<organism evidence="3 4">
    <name type="scientific">Canibacter oris</name>
    <dbReference type="NCBI Taxonomy" id="1365628"/>
    <lineage>
        <taxon>Bacteria</taxon>
        <taxon>Bacillati</taxon>
        <taxon>Actinomycetota</taxon>
        <taxon>Actinomycetes</taxon>
        <taxon>Micrococcales</taxon>
        <taxon>Microbacteriaceae</taxon>
        <taxon>Canibacter</taxon>
    </lineage>
</organism>
<evidence type="ECO:0000313" key="4">
    <source>
        <dbReference type="Proteomes" id="UP000571183"/>
    </source>
</evidence>
<name>A0A840DPR1_9MICO</name>
<dbReference type="RefSeq" id="WP_183304922.1">
    <property type="nucleotide sequence ID" value="NZ_JACIFD010000013.1"/>
</dbReference>
<dbReference type="AlphaFoldDB" id="A0A840DPR1"/>
<evidence type="ECO:0000256" key="2">
    <source>
        <dbReference type="SAM" id="Phobius"/>
    </source>
</evidence>
<evidence type="ECO:0000313" key="3">
    <source>
        <dbReference type="EMBL" id="MBB4071988.1"/>
    </source>
</evidence>
<dbReference type="Proteomes" id="UP000571183">
    <property type="component" value="Unassembled WGS sequence"/>
</dbReference>